<evidence type="ECO:0000256" key="5">
    <source>
        <dbReference type="ARBA" id="ARBA00022692"/>
    </source>
</evidence>
<feature type="transmembrane region" description="Helical" evidence="8">
    <location>
        <begin position="6"/>
        <end position="23"/>
    </location>
</feature>
<evidence type="ECO:0000256" key="7">
    <source>
        <dbReference type="ARBA" id="ARBA00023136"/>
    </source>
</evidence>
<dbReference type="PANTHER" id="PTHR34702:SF1">
    <property type="entry name" value="NA(+)_H(+) ANTIPORTER SUBUNIT F"/>
    <property type="match status" value="1"/>
</dbReference>
<accession>A0A1M5RM10</accession>
<evidence type="ECO:0000256" key="6">
    <source>
        <dbReference type="ARBA" id="ARBA00022989"/>
    </source>
</evidence>
<dbReference type="STRING" id="1121316.SAMN02745207_00610"/>
<evidence type="ECO:0000256" key="4">
    <source>
        <dbReference type="ARBA" id="ARBA00022475"/>
    </source>
</evidence>
<proteinExistence type="inferred from homology"/>
<keyword evidence="6 8" id="KW-1133">Transmembrane helix</keyword>
<evidence type="ECO:0000256" key="2">
    <source>
        <dbReference type="ARBA" id="ARBA00009212"/>
    </source>
</evidence>
<dbReference type="InterPro" id="IPR007208">
    <property type="entry name" value="MrpF/PhaF-like"/>
</dbReference>
<dbReference type="Proteomes" id="UP000184447">
    <property type="component" value="Unassembled WGS sequence"/>
</dbReference>
<keyword evidence="4" id="KW-1003">Cell membrane</keyword>
<dbReference type="AlphaFoldDB" id="A0A1M5RM10"/>
<keyword evidence="5 8" id="KW-0812">Transmembrane</keyword>
<keyword evidence="3" id="KW-0813">Transport</keyword>
<dbReference type="EMBL" id="FQXM01000003">
    <property type="protein sequence ID" value="SHH27387.1"/>
    <property type="molecule type" value="Genomic_DNA"/>
</dbReference>
<name>A0A1M5RM10_9CLOT</name>
<evidence type="ECO:0000256" key="1">
    <source>
        <dbReference type="ARBA" id="ARBA00004651"/>
    </source>
</evidence>
<reference evidence="9 10" key="1">
    <citation type="submission" date="2016-11" db="EMBL/GenBank/DDBJ databases">
        <authorList>
            <person name="Jaros S."/>
            <person name="Januszkiewicz K."/>
            <person name="Wedrychowicz H."/>
        </authorList>
    </citation>
    <scope>NUCLEOTIDE SEQUENCE [LARGE SCALE GENOMIC DNA]</scope>
    <source>
        <strain evidence="9 10">DSM 8605</strain>
    </source>
</reference>
<evidence type="ECO:0000256" key="8">
    <source>
        <dbReference type="SAM" id="Phobius"/>
    </source>
</evidence>
<comment type="subcellular location">
    <subcellularLocation>
        <location evidence="1">Cell membrane</location>
        <topology evidence="1">Multi-pass membrane protein</topology>
    </subcellularLocation>
</comment>
<comment type="similarity">
    <text evidence="2">Belongs to the CPA3 antiporters (TC 2.A.63) subunit F family.</text>
</comment>
<protein>
    <submittedName>
        <fullName evidence="9">Multisubunit sodium/proton antiporter, MrpF subunit (TC 2.A.63.1)</fullName>
    </submittedName>
</protein>
<organism evidence="9 10">
    <name type="scientific">Clostridium grantii DSM 8605</name>
    <dbReference type="NCBI Taxonomy" id="1121316"/>
    <lineage>
        <taxon>Bacteria</taxon>
        <taxon>Bacillati</taxon>
        <taxon>Bacillota</taxon>
        <taxon>Clostridia</taxon>
        <taxon>Eubacteriales</taxon>
        <taxon>Clostridiaceae</taxon>
        <taxon>Clostridium</taxon>
    </lineage>
</organism>
<keyword evidence="7 8" id="KW-0472">Membrane</keyword>
<evidence type="ECO:0000256" key="3">
    <source>
        <dbReference type="ARBA" id="ARBA00022448"/>
    </source>
</evidence>
<dbReference type="GO" id="GO:0015385">
    <property type="term" value="F:sodium:proton antiporter activity"/>
    <property type="evidence" value="ECO:0007669"/>
    <property type="project" value="TreeGrafter"/>
</dbReference>
<evidence type="ECO:0000313" key="9">
    <source>
        <dbReference type="EMBL" id="SHH27387.1"/>
    </source>
</evidence>
<keyword evidence="10" id="KW-1185">Reference proteome</keyword>
<dbReference type="GO" id="GO:0005886">
    <property type="term" value="C:plasma membrane"/>
    <property type="evidence" value="ECO:0007669"/>
    <property type="project" value="UniProtKB-SubCell"/>
</dbReference>
<dbReference type="PANTHER" id="PTHR34702">
    <property type="entry name" value="NA(+)/H(+) ANTIPORTER SUBUNIT F1"/>
    <property type="match status" value="1"/>
</dbReference>
<feature type="transmembrane region" description="Helical" evidence="8">
    <location>
        <begin position="32"/>
        <end position="51"/>
    </location>
</feature>
<evidence type="ECO:0000313" key="10">
    <source>
        <dbReference type="Proteomes" id="UP000184447"/>
    </source>
</evidence>
<dbReference type="RefSeq" id="WP_073336884.1">
    <property type="nucleotide sequence ID" value="NZ_FQXM01000003.1"/>
</dbReference>
<gene>
    <name evidence="9" type="ORF">SAMN02745207_00610</name>
</gene>
<sequence>MFEIIVMMIITLLGIGSLIRIIYGPSIWDRILGLNLFSSKIIMLVVIFAFYERKSFLLDIAIVFALLGFISITFISRFIMKKGKI</sequence>
<dbReference type="Pfam" id="PF04066">
    <property type="entry name" value="MrpF_PhaF"/>
    <property type="match status" value="1"/>
</dbReference>
<feature type="transmembrane region" description="Helical" evidence="8">
    <location>
        <begin position="57"/>
        <end position="80"/>
    </location>
</feature>
<dbReference type="OrthoDB" id="9799958at2"/>